<evidence type="ECO:0000313" key="3">
    <source>
        <dbReference type="Proteomes" id="UP000029444"/>
    </source>
</evidence>
<dbReference type="EMBL" id="ARXV01000018">
    <property type="protein sequence ID" value="KGD63379.1"/>
    <property type="molecule type" value="Genomic_DNA"/>
</dbReference>
<evidence type="ECO:0000256" key="1">
    <source>
        <dbReference type="SAM" id="Phobius"/>
    </source>
</evidence>
<feature type="transmembrane region" description="Helical" evidence="1">
    <location>
        <begin position="43"/>
        <end position="61"/>
    </location>
</feature>
<evidence type="ECO:0000313" key="2">
    <source>
        <dbReference type="EMBL" id="KGD63379.1"/>
    </source>
</evidence>
<feature type="transmembrane region" description="Helical" evidence="1">
    <location>
        <begin position="12"/>
        <end position="31"/>
    </location>
</feature>
<keyword evidence="1" id="KW-1133">Transmembrane helix</keyword>
<dbReference type="Proteomes" id="UP000029444">
    <property type="component" value="Unassembled WGS sequence"/>
</dbReference>
<keyword evidence="1" id="KW-0812">Transmembrane</keyword>
<proteinExistence type="predicted"/>
<keyword evidence="3" id="KW-1185">Reference proteome</keyword>
<reference evidence="2 3" key="1">
    <citation type="submission" date="2012-09" db="EMBL/GenBank/DDBJ databases">
        <title>Genome Sequence of alkane-degrading Bacterium Alcanivorax sp. 19-m-6.</title>
        <authorList>
            <person name="Lai Q."/>
            <person name="Shao Z."/>
        </authorList>
    </citation>
    <scope>NUCLEOTIDE SEQUENCE [LARGE SCALE GENOMIC DNA]</scope>
    <source>
        <strain evidence="2 3">19-m-6</strain>
    </source>
</reference>
<dbReference type="STRING" id="1177154.Y5S_03365"/>
<keyword evidence="1" id="KW-0472">Membrane</keyword>
<accession>A0A095SGA5</accession>
<name>A0A095SGA5_9GAMM</name>
<feature type="transmembrane region" description="Helical" evidence="1">
    <location>
        <begin position="123"/>
        <end position="141"/>
    </location>
</feature>
<protein>
    <submittedName>
        <fullName evidence="2">Uncharacterized protein</fullName>
    </submittedName>
</protein>
<sequence length="176" mass="19323">MLRRDNFAGQPVRDGLLAACLLGLLLFYWSSLDSYLSSLSNPLPMKFVFATSLLVAVIYEVKGSRRREAAIAVLTTAVIFAIAPWLAAEYREWYLGIIEELKAAEGAVDVIGAEYVRAVDNPAVGIGACFAMALATVRMPFQRVIRSTLWKVFIVGKREALCPHCGQHIESKSVAT</sequence>
<organism evidence="2 3">
    <name type="scientific">Alcanivorax nanhaiticus</name>
    <dbReference type="NCBI Taxonomy" id="1177154"/>
    <lineage>
        <taxon>Bacteria</taxon>
        <taxon>Pseudomonadati</taxon>
        <taxon>Pseudomonadota</taxon>
        <taxon>Gammaproteobacteria</taxon>
        <taxon>Oceanospirillales</taxon>
        <taxon>Alcanivoracaceae</taxon>
        <taxon>Alcanivorax</taxon>
    </lineage>
</organism>
<comment type="caution">
    <text evidence="2">The sequence shown here is derived from an EMBL/GenBank/DDBJ whole genome shotgun (WGS) entry which is preliminary data.</text>
</comment>
<dbReference type="RefSeq" id="WP_035234709.1">
    <property type="nucleotide sequence ID" value="NZ_ARXV01000018.1"/>
</dbReference>
<gene>
    <name evidence="2" type="ORF">Y5S_03365</name>
</gene>
<dbReference type="AlphaFoldDB" id="A0A095SGA5"/>
<feature type="transmembrane region" description="Helical" evidence="1">
    <location>
        <begin position="68"/>
        <end position="87"/>
    </location>
</feature>